<reference evidence="1 2" key="1">
    <citation type="submission" date="2020-06" db="EMBL/GenBank/DDBJ databases">
        <title>Interaction of electrochemicaly active bacteria, Geobacter bremensis R4 on different carbon anode.</title>
        <authorList>
            <person name="Meng L."/>
            <person name="Yoshida N."/>
        </authorList>
    </citation>
    <scope>NUCLEOTIDE SEQUENCE [LARGE SCALE GENOMIC DNA]</scope>
    <source>
        <strain evidence="1 2">R4</strain>
    </source>
</reference>
<accession>A0A6S6M3C4</accession>
<gene>
    <name evidence="1" type="ORF">GEOBRER4_n1253</name>
</gene>
<dbReference type="KEGG" id="gbn:GEOBRER4_12060"/>
<evidence type="ECO:0000313" key="2">
    <source>
        <dbReference type="Proteomes" id="UP000515472"/>
    </source>
</evidence>
<keyword evidence="2" id="KW-1185">Reference proteome</keyword>
<evidence type="ECO:0000313" key="1">
    <source>
        <dbReference type="EMBL" id="BCG46456.1"/>
    </source>
</evidence>
<dbReference type="Proteomes" id="UP000515472">
    <property type="component" value="Chromosome"/>
</dbReference>
<name>A0A6S6M3C4_9BACT</name>
<dbReference type="EMBL" id="AP023213">
    <property type="protein sequence ID" value="BCG46456.1"/>
    <property type="molecule type" value="Genomic_DNA"/>
</dbReference>
<dbReference type="AlphaFoldDB" id="A0A6S6M3C4"/>
<proteinExistence type="predicted"/>
<protein>
    <submittedName>
        <fullName evidence="1">Putative integral membrane protein</fullName>
    </submittedName>
</protein>
<sequence>MATGKTAVRPGLVKLLAETKSGCTNCGVCVGDCTFLKKEGTPGQIAGPAASLPT</sequence>
<organism evidence="1 2">
    <name type="scientific">Citrifermentans bremense</name>
    <dbReference type="NCBI Taxonomy" id="60035"/>
    <lineage>
        <taxon>Bacteria</taxon>
        <taxon>Pseudomonadati</taxon>
        <taxon>Thermodesulfobacteriota</taxon>
        <taxon>Desulfuromonadia</taxon>
        <taxon>Geobacterales</taxon>
        <taxon>Geobacteraceae</taxon>
        <taxon>Citrifermentans</taxon>
    </lineage>
</organism>